<feature type="non-terminal residue" evidence="1">
    <location>
        <position position="59"/>
    </location>
</feature>
<dbReference type="PANTHER" id="PTHR46798:SF3">
    <property type="entry name" value="RING FINGER FAMILY PROTEIN"/>
    <property type="match status" value="1"/>
</dbReference>
<dbReference type="Proteomes" id="UP001162972">
    <property type="component" value="Chromosome 13"/>
</dbReference>
<protein>
    <submittedName>
        <fullName evidence="1">Uncharacterized protein</fullName>
    </submittedName>
</protein>
<dbReference type="PANTHER" id="PTHR46798">
    <property type="entry name" value="OS09G0511500 PROTEIN"/>
    <property type="match status" value="1"/>
</dbReference>
<gene>
    <name evidence="1" type="ORF">OIU84_018089</name>
</gene>
<sequence length="59" mass="7144">MQCPNCRKIEKGQWLYANGCRSLPEFSMEDWAHDEDLYDLSYSEMVNGFFSNEYFTFIW</sequence>
<evidence type="ECO:0000313" key="1">
    <source>
        <dbReference type="EMBL" id="KAJ6434504.1"/>
    </source>
</evidence>
<comment type="caution">
    <text evidence="1">The sequence shown here is derived from an EMBL/GenBank/DDBJ whole genome shotgun (WGS) entry which is preliminary data.</text>
</comment>
<name>A0AAD6PLN3_9ROSI</name>
<dbReference type="AlphaFoldDB" id="A0AAD6PLN3"/>
<dbReference type="InterPro" id="IPR044274">
    <property type="entry name" value="RFI2"/>
</dbReference>
<evidence type="ECO:0000313" key="2">
    <source>
        <dbReference type="Proteomes" id="UP001162972"/>
    </source>
</evidence>
<keyword evidence="2" id="KW-1185">Reference proteome</keyword>
<reference evidence="1 2" key="1">
    <citation type="journal article" date="2023" name="Int. J. Mol. Sci.">
        <title>De Novo Assembly and Annotation of 11 Diverse Shrub Willow (Salix) Genomes Reveals Novel Gene Organization in Sex-Linked Regions.</title>
        <authorList>
            <person name="Hyden B."/>
            <person name="Feng K."/>
            <person name="Yates T.B."/>
            <person name="Jawdy S."/>
            <person name="Cereghino C."/>
            <person name="Smart L.B."/>
            <person name="Muchero W."/>
        </authorList>
    </citation>
    <scope>NUCLEOTIDE SEQUENCE [LARGE SCALE GENOMIC DNA]</scope>
    <source>
        <tissue evidence="1">Shoot tip</tissue>
    </source>
</reference>
<proteinExistence type="predicted"/>
<organism evidence="1 2">
    <name type="scientific">Salix udensis</name>
    <dbReference type="NCBI Taxonomy" id="889485"/>
    <lineage>
        <taxon>Eukaryota</taxon>
        <taxon>Viridiplantae</taxon>
        <taxon>Streptophyta</taxon>
        <taxon>Embryophyta</taxon>
        <taxon>Tracheophyta</taxon>
        <taxon>Spermatophyta</taxon>
        <taxon>Magnoliopsida</taxon>
        <taxon>eudicotyledons</taxon>
        <taxon>Gunneridae</taxon>
        <taxon>Pentapetalae</taxon>
        <taxon>rosids</taxon>
        <taxon>fabids</taxon>
        <taxon>Malpighiales</taxon>
        <taxon>Salicaceae</taxon>
        <taxon>Saliceae</taxon>
        <taxon>Salix</taxon>
    </lineage>
</organism>
<accession>A0AAD6PLN3</accession>
<dbReference type="EMBL" id="JAPFFJ010000002">
    <property type="protein sequence ID" value="KAJ6434504.1"/>
    <property type="molecule type" value="Genomic_DNA"/>
</dbReference>
<dbReference type="GO" id="GO:0004842">
    <property type="term" value="F:ubiquitin-protein transferase activity"/>
    <property type="evidence" value="ECO:0007669"/>
    <property type="project" value="InterPro"/>
</dbReference>